<dbReference type="Gene3D" id="3.40.50.150">
    <property type="entry name" value="Vaccinia Virus protein VP39"/>
    <property type="match status" value="2"/>
</dbReference>
<evidence type="ECO:0008006" key="8">
    <source>
        <dbReference type="Google" id="ProtNLM"/>
    </source>
</evidence>
<comment type="caution">
    <text evidence="6">The sequence shown here is derived from an EMBL/GenBank/DDBJ whole genome shotgun (WGS) entry which is preliminary data.</text>
</comment>
<dbReference type="InterPro" id="IPR001077">
    <property type="entry name" value="COMT_C"/>
</dbReference>
<gene>
    <name evidence="6" type="ORF">NP233_g10303</name>
</gene>
<feature type="domain" description="O-methyltransferase C-terminal" evidence="4">
    <location>
        <begin position="202"/>
        <end position="435"/>
    </location>
</feature>
<dbReference type="EMBL" id="JANIEX010001031">
    <property type="protein sequence ID" value="KAJ3561255.1"/>
    <property type="molecule type" value="Genomic_DNA"/>
</dbReference>
<sequence>MSPVPADISSLLSLITNAATSIESYYKSNSSKPYVPSLDDTEPHPLDAEVYPLSVRKAVQTLEGACAQLTATLVRPNSTVVNKHLRIYDTACLGVALRAQITDILLNEPHGLHVSKISKRCKIEQNKLARVLRTLCSQHVYRELSKDVFANNRLSMLLLSTSPMADMGMHMSDEPTNKSAVQLADTLLDPEWGYSDALEKAPFNRAFNEPYSIWHYFEGKEGNKKAAEQGARFGRAMNAWSAALDADAIVTGYPWNKLRPGAVINDVGGGWGHISMELYKKYPSLSYVLQDLPERTEQAQREAWPTQCPEAIANNSIKFKAIDLIKEPPVPNCDIYLFKNVIHLMPDEAATLVLSNVRKVMSPSSRVLVQETIIQYAARIPDDDVALQQAEPPLLPNYGAGRIRQYYTDAAMMVLHNSQERTLEDYITLGKTAGLQFLKTWDLGEMSAVEFAPTGYPNGNYMSPVPADISSLLSLITSAATSIESYYKSNPTKPYVPSLDDTEPHPLDAQIYPLDVRKAVQNLEGACAQLTATLVRPDKTVLNKHLCIYDSAYLGVVLRAKIAEILLDKPQGLHVSDISEQCKIEKRKLARVLRTLCSQHVFREVAKDVFANNRLSMYFLSTTPLGAMGMHVSDEPTNKSAVELADTLLDPEWGHSDALEKSPFNRAFKTPHPMWHYFEGKDGNQKAAEQGARFGRGMAGWSAVIDADAIVTGYPWDKLPKGAVVNDVAGGWGHTSMELYKKYPNLSFILQDLPERTEQAQTEAWPTECSQAIARNKIKFRSIDLFKESPVANCDIYLIKNVIHLMPDDVATLVLSNVHKSMSPTSRVLIQETIIQYAARVPDDDVALQQAEPPMLPNYGAGRIRQYYTDAAMMVLCNSQERTLEHYIVLGKAAGLRFVTTWDLGEMSAVEFAPAAL</sequence>
<evidence type="ECO:0000313" key="6">
    <source>
        <dbReference type="EMBL" id="KAJ3561255.1"/>
    </source>
</evidence>
<dbReference type="Pfam" id="PF00891">
    <property type="entry name" value="Methyltransf_2"/>
    <property type="match status" value="2"/>
</dbReference>
<feature type="domain" description="O-methyltransferase C-terminal" evidence="4">
    <location>
        <begin position="663"/>
        <end position="895"/>
    </location>
</feature>
<dbReference type="SUPFAM" id="SSF46785">
    <property type="entry name" value="Winged helix' DNA-binding domain"/>
    <property type="match status" value="2"/>
</dbReference>
<dbReference type="GO" id="GO:0008171">
    <property type="term" value="F:O-methyltransferase activity"/>
    <property type="evidence" value="ECO:0007669"/>
    <property type="project" value="InterPro"/>
</dbReference>
<dbReference type="PROSITE" id="PS51683">
    <property type="entry name" value="SAM_OMT_II"/>
    <property type="match status" value="2"/>
</dbReference>
<dbReference type="PANTHER" id="PTHR43712:SF2">
    <property type="entry name" value="O-METHYLTRANSFERASE CICE"/>
    <property type="match status" value="1"/>
</dbReference>
<keyword evidence="3" id="KW-0949">S-adenosyl-L-methionine</keyword>
<keyword evidence="1" id="KW-0489">Methyltransferase</keyword>
<organism evidence="6 7">
    <name type="scientific">Leucocoprinus birnbaumii</name>
    <dbReference type="NCBI Taxonomy" id="56174"/>
    <lineage>
        <taxon>Eukaryota</taxon>
        <taxon>Fungi</taxon>
        <taxon>Dikarya</taxon>
        <taxon>Basidiomycota</taxon>
        <taxon>Agaricomycotina</taxon>
        <taxon>Agaricomycetes</taxon>
        <taxon>Agaricomycetidae</taxon>
        <taxon>Agaricales</taxon>
        <taxon>Agaricineae</taxon>
        <taxon>Agaricaceae</taxon>
        <taxon>Leucocoprinus</taxon>
    </lineage>
</organism>
<evidence type="ECO:0000259" key="5">
    <source>
        <dbReference type="Pfam" id="PF08100"/>
    </source>
</evidence>
<evidence type="ECO:0000256" key="3">
    <source>
        <dbReference type="ARBA" id="ARBA00022691"/>
    </source>
</evidence>
<dbReference type="InterPro" id="IPR016461">
    <property type="entry name" value="COMT-like"/>
</dbReference>
<evidence type="ECO:0000313" key="7">
    <source>
        <dbReference type="Proteomes" id="UP001213000"/>
    </source>
</evidence>
<evidence type="ECO:0000259" key="4">
    <source>
        <dbReference type="Pfam" id="PF00891"/>
    </source>
</evidence>
<dbReference type="Gene3D" id="1.10.10.10">
    <property type="entry name" value="Winged helix-like DNA-binding domain superfamily/Winged helix DNA-binding domain"/>
    <property type="match status" value="2"/>
</dbReference>
<keyword evidence="2" id="KW-0808">Transferase</keyword>
<protein>
    <recommendedName>
        <fullName evidence="8">O-methyltransferase domain-containing protein</fullName>
    </recommendedName>
</protein>
<dbReference type="PANTHER" id="PTHR43712">
    <property type="entry name" value="PUTATIVE (AFU_ORTHOLOGUE AFUA_4G14580)-RELATED"/>
    <property type="match status" value="1"/>
</dbReference>
<dbReference type="AlphaFoldDB" id="A0AAD5VPI3"/>
<dbReference type="GO" id="GO:0032259">
    <property type="term" value="P:methylation"/>
    <property type="evidence" value="ECO:0007669"/>
    <property type="project" value="UniProtKB-KW"/>
</dbReference>
<dbReference type="Proteomes" id="UP001213000">
    <property type="component" value="Unassembled WGS sequence"/>
</dbReference>
<evidence type="ECO:0000256" key="1">
    <source>
        <dbReference type="ARBA" id="ARBA00022603"/>
    </source>
</evidence>
<dbReference type="InterPro" id="IPR029063">
    <property type="entry name" value="SAM-dependent_MTases_sf"/>
</dbReference>
<name>A0AAD5VPI3_9AGAR</name>
<dbReference type="Pfam" id="PF08100">
    <property type="entry name" value="Dimerisation"/>
    <property type="match status" value="1"/>
</dbReference>
<keyword evidence="7" id="KW-1185">Reference proteome</keyword>
<dbReference type="SUPFAM" id="SSF53335">
    <property type="entry name" value="S-adenosyl-L-methionine-dependent methyltransferases"/>
    <property type="match status" value="2"/>
</dbReference>
<feature type="domain" description="O-methyltransferase dimerisation" evidence="5">
    <location>
        <begin position="548"/>
        <end position="621"/>
    </location>
</feature>
<dbReference type="InterPro" id="IPR036388">
    <property type="entry name" value="WH-like_DNA-bd_sf"/>
</dbReference>
<accession>A0AAD5VPI3</accession>
<dbReference type="InterPro" id="IPR036390">
    <property type="entry name" value="WH_DNA-bd_sf"/>
</dbReference>
<dbReference type="InterPro" id="IPR012967">
    <property type="entry name" value="COMT_dimerisation"/>
</dbReference>
<proteinExistence type="predicted"/>
<evidence type="ECO:0000256" key="2">
    <source>
        <dbReference type="ARBA" id="ARBA00022679"/>
    </source>
</evidence>
<reference evidence="6" key="1">
    <citation type="submission" date="2022-07" db="EMBL/GenBank/DDBJ databases">
        <title>Genome Sequence of Leucocoprinus birnbaumii.</title>
        <authorList>
            <person name="Buettner E."/>
        </authorList>
    </citation>
    <scope>NUCLEOTIDE SEQUENCE</scope>
    <source>
        <strain evidence="6">VT141</strain>
    </source>
</reference>